<reference evidence="2" key="2">
    <citation type="submission" date="2020-09" db="EMBL/GenBank/DDBJ databases">
        <authorList>
            <person name="Sun Q."/>
            <person name="Ohkuma M."/>
        </authorList>
    </citation>
    <scope>NUCLEOTIDE SEQUENCE</scope>
    <source>
        <strain evidence="2">JCM 4654</strain>
    </source>
</reference>
<comment type="caution">
    <text evidence="2">The sequence shown here is derived from an EMBL/GenBank/DDBJ whole genome shotgun (WGS) entry which is preliminary data.</text>
</comment>
<protein>
    <submittedName>
        <fullName evidence="2">Uncharacterized protein</fullName>
    </submittedName>
</protein>
<dbReference type="Proteomes" id="UP000608955">
    <property type="component" value="Unassembled WGS sequence"/>
</dbReference>
<feature type="region of interest" description="Disordered" evidence="1">
    <location>
        <begin position="1"/>
        <end position="20"/>
    </location>
</feature>
<evidence type="ECO:0000313" key="2">
    <source>
        <dbReference type="EMBL" id="GHD92041.1"/>
    </source>
</evidence>
<evidence type="ECO:0000256" key="1">
    <source>
        <dbReference type="SAM" id="MobiDB-lite"/>
    </source>
</evidence>
<evidence type="ECO:0000313" key="3">
    <source>
        <dbReference type="Proteomes" id="UP000608955"/>
    </source>
</evidence>
<name>A0A919CYI4_9ACTN</name>
<proteinExistence type="predicted"/>
<reference evidence="2" key="1">
    <citation type="journal article" date="2014" name="Int. J. Syst. Evol. Microbiol.">
        <title>Complete genome sequence of Corynebacterium casei LMG S-19264T (=DSM 44701T), isolated from a smear-ripened cheese.</title>
        <authorList>
            <consortium name="US DOE Joint Genome Institute (JGI-PGF)"/>
            <person name="Walter F."/>
            <person name="Albersmeier A."/>
            <person name="Kalinowski J."/>
            <person name="Ruckert C."/>
        </authorList>
    </citation>
    <scope>NUCLEOTIDE SEQUENCE</scope>
    <source>
        <strain evidence="2">JCM 4654</strain>
    </source>
</reference>
<accession>A0A919CYI4</accession>
<keyword evidence="3" id="KW-1185">Reference proteome</keyword>
<dbReference type="EMBL" id="BMVF01000011">
    <property type="protein sequence ID" value="GHD92041.1"/>
    <property type="molecule type" value="Genomic_DNA"/>
</dbReference>
<sequence length="83" mass="8579">MPPELESPSVDQPAGICDSDSRADVSWDLVRSAVCGVGEEDAGPVEAELFDLAGFAAVGVALVPHAASAMDMARAPSAPMYFR</sequence>
<gene>
    <name evidence="2" type="ORF">GCM10010508_43200</name>
</gene>
<dbReference type="AlphaFoldDB" id="A0A919CYI4"/>
<organism evidence="2 3">
    <name type="scientific">Streptomyces naganishii JCM 4654</name>
    <dbReference type="NCBI Taxonomy" id="1306179"/>
    <lineage>
        <taxon>Bacteria</taxon>
        <taxon>Bacillati</taxon>
        <taxon>Actinomycetota</taxon>
        <taxon>Actinomycetes</taxon>
        <taxon>Kitasatosporales</taxon>
        <taxon>Streptomycetaceae</taxon>
        <taxon>Streptomyces</taxon>
    </lineage>
</organism>